<dbReference type="AlphaFoldDB" id="A0A6A5VIP4"/>
<sequence>MVMPQGRSLCEHPSTRQSFLARRWASHQRTNIVPTAFNTPIPSRILILQPQTISLSPWVVSPCTCSIGGFIDRVEYARSRTVCARDASEPRCSVESYRLRGCAKDQCGRLCPFSARGVAILSWASHVEVGRRGDVRSHMGRGHVMISCLRVRGGYGGVEGVKWARWRKEGLLG</sequence>
<evidence type="ECO:0000313" key="1">
    <source>
        <dbReference type="EMBL" id="KAF1976528.1"/>
    </source>
</evidence>
<protein>
    <submittedName>
        <fullName evidence="1">Uncharacterized protein</fullName>
    </submittedName>
</protein>
<dbReference type="EMBL" id="ML976666">
    <property type="protein sequence ID" value="KAF1976528.1"/>
    <property type="molecule type" value="Genomic_DNA"/>
</dbReference>
<name>A0A6A5VIP4_9PLEO</name>
<gene>
    <name evidence="1" type="ORF">BU23DRAFT_29022</name>
</gene>
<dbReference type="Proteomes" id="UP000800036">
    <property type="component" value="Unassembled WGS sequence"/>
</dbReference>
<organism evidence="1 2">
    <name type="scientific">Bimuria novae-zelandiae CBS 107.79</name>
    <dbReference type="NCBI Taxonomy" id="1447943"/>
    <lineage>
        <taxon>Eukaryota</taxon>
        <taxon>Fungi</taxon>
        <taxon>Dikarya</taxon>
        <taxon>Ascomycota</taxon>
        <taxon>Pezizomycotina</taxon>
        <taxon>Dothideomycetes</taxon>
        <taxon>Pleosporomycetidae</taxon>
        <taxon>Pleosporales</taxon>
        <taxon>Massarineae</taxon>
        <taxon>Didymosphaeriaceae</taxon>
        <taxon>Bimuria</taxon>
    </lineage>
</organism>
<accession>A0A6A5VIP4</accession>
<keyword evidence="2" id="KW-1185">Reference proteome</keyword>
<evidence type="ECO:0000313" key="2">
    <source>
        <dbReference type="Proteomes" id="UP000800036"/>
    </source>
</evidence>
<proteinExistence type="predicted"/>
<reference evidence="1" key="1">
    <citation type="journal article" date="2020" name="Stud. Mycol.">
        <title>101 Dothideomycetes genomes: a test case for predicting lifestyles and emergence of pathogens.</title>
        <authorList>
            <person name="Haridas S."/>
            <person name="Albert R."/>
            <person name="Binder M."/>
            <person name="Bloem J."/>
            <person name="Labutti K."/>
            <person name="Salamov A."/>
            <person name="Andreopoulos B."/>
            <person name="Baker S."/>
            <person name="Barry K."/>
            <person name="Bills G."/>
            <person name="Bluhm B."/>
            <person name="Cannon C."/>
            <person name="Castanera R."/>
            <person name="Culley D."/>
            <person name="Daum C."/>
            <person name="Ezra D."/>
            <person name="Gonzalez J."/>
            <person name="Henrissat B."/>
            <person name="Kuo A."/>
            <person name="Liang C."/>
            <person name="Lipzen A."/>
            <person name="Lutzoni F."/>
            <person name="Magnuson J."/>
            <person name="Mondo S."/>
            <person name="Nolan M."/>
            <person name="Ohm R."/>
            <person name="Pangilinan J."/>
            <person name="Park H.-J."/>
            <person name="Ramirez L."/>
            <person name="Alfaro M."/>
            <person name="Sun H."/>
            <person name="Tritt A."/>
            <person name="Yoshinaga Y."/>
            <person name="Zwiers L.-H."/>
            <person name="Turgeon B."/>
            <person name="Goodwin S."/>
            <person name="Spatafora J."/>
            <person name="Crous P."/>
            <person name="Grigoriev I."/>
        </authorList>
    </citation>
    <scope>NUCLEOTIDE SEQUENCE</scope>
    <source>
        <strain evidence="1">CBS 107.79</strain>
    </source>
</reference>